<accession>A0A2T0ZQL3</accession>
<dbReference type="InterPro" id="IPR011200">
    <property type="entry name" value="UCP012608"/>
</dbReference>
<dbReference type="EMBL" id="PVUE01000020">
    <property type="protein sequence ID" value="PRZ38574.1"/>
    <property type="molecule type" value="Genomic_DNA"/>
</dbReference>
<evidence type="ECO:0000313" key="2">
    <source>
        <dbReference type="Proteomes" id="UP000237752"/>
    </source>
</evidence>
<protein>
    <recommendedName>
        <fullName evidence="3">DUF2332 domain-containing protein</fullName>
    </recommendedName>
</protein>
<comment type="caution">
    <text evidence="1">The sequence shown here is derived from an EMBL/GenBank/DDBJ whole genome shotgun (WGS) entry which is preliminary data.</text>
</comment>
<reference evidence="1 2" key="1">
    <citation type="submission" date="2018-03" db="EMBL/GenBank/DDBJ databases">
        <title>Genomic Encyclopedia of Archaeal and Bacterial Type Strains, Phase II (KMG-II): from individual species to whole genera.</title>
        <authorList>
            <person name="Goeker M."/>
        </authorList>
    </citation>
    <scope>NUCLEOTIDE SEQUENCE [LARGE SCALE GENOMIC DNA]</scope>
    <source>
        <strain evidence="1 2">DSM 100065</strain>
    </source>
</reference>
<gene>
    <name evidence="1" type="ORF">CLV47_12041</name>
</gene>
<dbReference type="Proteomes" id="UP000237752">
    <property type="component" value="Unassembled WGS sequence"/>
</dbReference>
<keyword evidence="2" id="KW-1185">Reference proteome</keyword>
<name>A0A2T0ZQL3_9ACTN</name>
<sequence>MSAATDIATAFKSRARAQRASRIQASLLRGMGGDLEMGGPTVAILREVIDRSGRNGRILLIDDLPTKLAAAAHFIALEGGTELSDLYPSAGGGGSLHEVWPVARETMAADPDRFIQRMLRPSRRSDPGRAAMLLAALAHVGASNPTPVRLFDVGSGAGLVLPVESYRQSVYGEVVGDPDGPVDLGHAWASPPEVAFDAVPPIVDRQAADPSPLHPANPLHVREMISWAGPDAPDEIGRITQACEFVAHLGLTIDTAPSSIWLPRGISWPRADAQSVVWHSDVVMEMSVPERTEFATELLAAAGRATETAPLTVIAFEPVGTDFLLYQDPVGAALRRGEIGIEPNRFELRVSQWPQATTRVLAYADHNGYNAYWNVG</sequence>
<proteinExistence type="predicted"/>
<organism evidence="1 2">
    <name type="scientific">Antricoccus suffuscus</name>
    <dbReference type="NCBI Taxonomy" id="1629062"/>
    <lineage>
        <taxon>Bacteria</taxon>
        <taxon>Bacillati</taxon>
        <taxon>Actinomycetota</taxon>
        <taxon>Actinomycetes</taxon>
        <taxon>Geodermatophilales</taxon>
        <taxon>Antricoccaceae</taxon>
        <taxon>Antricoccus</taxon>
    </lineage>
</organism>
<evidence type="ECO:0008006" key="3">
    <source>
        <dbReference type="Google" id="ProtNLM"/>
    </source>
</evidence>
<dbReference type="Pfam" id="PF10094">
    <property type="entry name" value="DUF2332"/>
    <property type="match status" value="1"/>
</dbReference>
<dbReference type="RefSeq" id="WP_106350581.1">
    <property type="nucleotide sequence ID" value="NZ_PVUE01000020.1"/>
</dbReference>
<dbReference type="AlphaFoldDB" id="A0A2T0ZQL3"/>
<evidence type="ECO:0000313" key="1">
    <source>
        <dbReference type="EMBL" id="PRZ38574.1"/>
    </source>
</evidence>
<dbReference type="OrthoDB" id="8899077at2"/>